<evidence type="ECO:0000313" key="3">
    <source>
        <dbReference type="EMBL" id="MDN5113826.1"/>
    </source>
</evidence>
<reference evidence="3" key="1">
    <citation type="journal article" date="2023" name="Microorganisms">
        <title>Genomic Characterization of Arcobacter butzleri Strains Isolated from Various Sources in Lithuania.</title>
        <authorList>
            <person name="Uljanovas D."/>
            <person name="Golz G."/>
            <person name="Fleischmann S."/>
            <person name="Kudirkiene E."/>
            <person name="Kasetiene N."/>
            <person name="Grineviciene A."/>
            <person name="Tamuleviciene E."/>
            <person name="Aksomaitiene J."/>
            <person name="Alter T."/>
            <person name="Malakauskas M."/>
        </authorList>
    </citation>
    <scope>NUCLEOTIDE SEQUENCE</scope>
    <source>
        <strain evidence="3">W48</strain>
    </source>
</reference>
<protein>
    <submittedName>
        <fullName evidence="3">Tetratricopeptide repeat protein</fullName>
    </submittedName>
</protein>
<dbReference type="RefSeq" id="WP_301342683.1">
    <property type="nucleotide sequence ID" value="NZ_JAQJJC010000004.1"/>
</dbReference>
<feature type="coiled-coil region" evidence="1">
    <location>
        <begin position="45"/>
        <end position="72"/>
    </location>
</feature>
<keyword evidence="2" id="KW-0812">Transmembrane</keyword>
<keyword evidence="1" id="KW-0175">Coiled coil</keyword>
<evidence type="ECO:0000313" key="4">
    <source>
        <dbReference type="Proteomes" id="UP001170713"/>
    </source>
</evidence>
<sequence>MLKQIFPLLFTLIFSINLFAQNDDIYKEISDIKLQIQEIKLLDARDDREKKIEKLEKDIKKLEEKFNQNNIDKKEIDGKLEKTKDIVERQDLRLDDLNLYLALYGFLITILLFVASYLSYRFTSSNASEIVQNWIKKNKEEILEPIRNEAKDLQKNIEKQALSLYQEQLKEFIIEDKLDLKEKDILEKVNMLLESKETENYTFNDWHSKFLDYFYKNKFDDALKAIDNAIKMATNEIEIAFSLYNKGVAFGRMDGKVEEGIKAYDELIERFKDSKENNILEQVAKAFVNKGFILGKIDEKVEKAVNIYDEIIERFKDSKENNILEQVAKALVNKGVILAQIDGKSEQAIKVFDEIIERFKDSKENNILERVANAFYNKGVSFGKMDGKVEETIKVYDELIERFKDSKENNILERVANALLNKMEMNLILGNKNSKKDLDLCFNLSKDNKKQFLAFQIIKILEKAKDSNQDEEIKNWQIEFKDVELGDWSFKELKTWAETLEDEVKKRVLRYIDIFEKHKSLE</sequence>
<name>A0AAW7Q4D6_9BACT</name>
<feature type="transmembrane region" description="Helical" evidence="2">
    <location>
        <begin position="99"/>
        <end position="120"/>
    </location>
</feature>
<dbReference type="Proteomes" id="UP001170713">
    <property type="component" value="Unassembled WGS sequence"/>
</dbReference>
<evidence type="ECO:0000256" key="1">
    <source>
        <dbReference type="SAM" id="Coils"/>
    </source>
</evidence>
<dbReference type="InterPro" id="IPR011990">
    <property type="entry name" value="TPR-like_helical_dom_sf"/>
</dbReference>
<dbReference type="EMBL" id="JAQJJC010000004">
    <property type="protein sequence ID" value="MDN5113826.1"/>
    <property type="molecule type" value="Genomic_DNA"/>
</dbReference>
<dbReference type="Pfam" id="PF13174">
    <property type="entry name" value="TPR_6"/>
    <property type="match status" value="3"/>
</dbReference>
<proteinExistence type="predicted"/>
<keyword evidence="2" id="KW-0472">Membrane</keyword>
<dbReference type="InterPro" id="IPR019734">
    <property type="entry name" value="TPR_rpt"/>
</dbReference>
<dbReference type="Gene3D" id="1.25.40.10">
    <property type="entry name" value="Tetratricopeptide repeat domain"/>
    <property type="match status" value="2"/>
</dbReference>
<dbReference type="SMART" id="SM00028">
    <property type="entry name" value="TPR"/>
    <property type="match status" value="5"/>
</dbReference>
<comment type="caution">
    <text evidence="3">The sequence shown here is derived from an EMBL/GenBank/DDBJ whole genome shotgun (WGS) entry which is preliminary data.</text>
</comment>
<dbReference type="AlphaFoldDB" id="A0AAW7Q4D6"/>
<accession>A0AAW7Q4D6</accession>
<dbReference type="SUPFAM" id="SSF48452">
    <property type="entry name" value="TPR-like"/>
    <property type="match status" value="1"/>
</dbReference>
<evidence type="ECO:0000256" key="2">
    <source>
        <dbReference type="SAM" id="Phobius"/>
    </source>
</evidence>
<reference evidence="3" key="2">
    <citation type="submission" date="2023-01" db="EMBL/GenBank/DDBJ databases">
        <authorList>
            <person name="Uljanovas D."/>
        </authorList>
    </citation>
    <scope>NUCLEOTIDE SEQUENCE</scope>
    <source>
        <strain evidence="3">W48</strain>
    </source>
</reference>
<keyword evidence="2" id="KW-1133">Transmembrane helix</keyword>
<gene>
    <name evidence="3" type="ORF">PJV88_04130</name>
</gene>
<organism evidence="3 4">
    <name type="scientific">Aliarcobacter butzleri</name>
    <dbReference type="NCBI Taxonomy" id="28197"/>
    <lineage>
        <taxon>Bacteria</taxon>
        <taxon>Pseudomonadati</taxon>
        <taxon>Campylobacterota</taxon>
        <taxon>Epsilonproteobacteria</taxon>
        <taxon>Campylobacterales</taxon>
        <taxon>Arcobacteraceae</taxon>
        <taxon>Aliarcobacter</taxon>
    </lineage>
</organism>